<reference evidence="2 3" key="1">
    <citation type="submission" date="2017-10" db="EMBL/GenBank/DDBJ databases">
        <title>Comparative genomics in systemic dimorphic fungi from Ajellomycetaceae.</title>
        <authorList>
            <person name="Munoz J.F."/>
            <person name="Mcewen J.G."/>
            <person name="Clay O.K."/>
            <person name="Cuomo C.A."/>
        </authorList>
    </citation>
    <scope>NUCLEOTIDE SEQUENCE [LARGE SCALE GENOMIC DNA]</scope>
    <source>
        <strain evidence="2 3">UAMH5409</strain>
    </source>
</reference>
<feature type="compositionally biased region" description="Basic and acidic residues" evidence="1">
    <location>
        <begin position="491"/>
        <end position="534"/>
    </location>
</feature>
<protein>
    <submittedName>
        <fullName evidence="2">Uncharacterized protein</fullName>
    </submittedName>
</protein>
<feature type="compositionally biased region" description="Basic and acidic residues" evidence="1">
    <location>
        <begin position="366"/>
        <end position="377"/>
    </location>
</feature>
<gene>
    <name evidence="2" type="ORF">AJ79_03851</name>
</gene>
<evidence type="ECO:0000256" key="1">
    <source>
        <dbReference type="SAM" id="MobiDB-lite"/>
    </source>
</evidence>
<feature type="compositionally biased region" description="Basic residues" evidence="1">
    <location>
        <begin position="481"/>
        <end position="490"/>
    </location>
</feature>
<accession>A0A2B7XMZ6</accession>
<name>A0A2B7XMZ6_9EURO</name>
<feature type="compositionally biased region" description="Low complexity" evidence="1">
    <location>
        <begin position="79"/>
        <end position="101"/>
    </location>
</feature>
<feature type="region of interest" description="Disordered" evidence="1">
    <location>
        <begin position="358"/>
        <end position="534"/>
    </location>
</feature>
<dbReference type="Proteomes" id="UP000223968">
    <property type="component" value="Unassembled WGS sequence"/>
</dbReference>
<feature type="region of interest" description="Disordered" evidence="1">
    <location>
        <begin position="36"/>
        <end position="109"/>
    </location>
</feature>
<organism evidence="2 3">
    <name type="scientific">Helicocarpus griseus UAMH5409</name>
    <dbReference type="NCBI Taxonomy" id="1447875"/>
    <lineage>
        <taxon>Eukaryota</taxon>
        <taxon>Fungi</taxon>
        <taxon>Dikarya</taxon>
        <taxon>Ascomycota</taxon>
        <taxon>Pezizomycotina</taxon>
        <taxon>Eurotiomycetes</taxon>
        <taxon>Eurotiomycetidae</taxon>
        <taxon>Onygenales</taxon>
        <taxon>Ajellomycetaceae</taxon>
        <taxon>Helicocarpus</taxon>
    </lineage>
</organism>
<sequence length="534" mass="61137">MEPGGLYLQRLPSGRAAFVRRPRKIKSPGALLAGVLFNHRPTSHRNPDSHRYTHYPDNSGFEQQGPPKTPQIPVPPYDQPQLQTQQPQSQPQSQPFLQNQPDNMMQATPCPPFVISTAEEVSKLGRNGTVYVLVPGNSCPGFPNQWQPMSQPARPNTPEKCICSTRVRRRRRKCHIHYSSSEDSCDDSTSSSSSSDSDVPIRRKSHSHKKEERRGRRRFTKRSSNDRYYTSDVENDRNSAYTVKPVGHGVYDPSQGVVNTSNSYPQGHLPRYQPPSSGANVYATGNTNNTGYTIPQPPPEAQQDAPYVQAPPTLYTYADGQYKPVAPGQYVPPTNHVHCSCNQGHQCNQYVHSHCPNKNAAIPTHPDSHHPAPERAPRTYYNGNQRVNEPSPSIRVEPQGHGRVYQGNDASQKYAPPSQPSYYTPHHTQYARENRRYSEERERPPRRETDYPSYFYVRHSRRDDSDYSPERYSSRRERSPSRRRSHSRHRRSEDFNSRYDDVDPRVVDTKGRRYSARYDELDAPPRPKHTRFVD</sequence>
<feature type="compositionally biased region" description="Basic and acidic residues" evidence="1">
    <location>
        <begin position="461"/>
        <end position="480"/>
    </location>
</feature>
<evidence type="ECO:0000313" key="3">
    <source>
        <dbReference type="Proteomes" id="UP000223968"/>
    </source>
</evidence>
<evidence type="ECO:0000313" key="2">
    <source>
        <dbReference type="EMBL" id="PGH13144.1"/>
    </source>
</evidence>
<feature type="compositionally biased region" description="Polar residues" evidence="1">
    <location>
        <begin position="381"/>
        <end position="391"/>
    </location>
</feature>
<dbReference type="EMBL" id="PDNB01000049">
    <property type="protein sequence ID" value="PGH13144.1"/>
    <property type="molecule type" value="Genomic_DNA"/>
</dbReference>
<keyword evidence="3" id="KW-1185">Reference proteome</keyword>
<feature type="compositionally biased region" description="Pro residues" evidence="1">
    <location>
        <begin position="67"/>
        <end position="78"/>
    </location>
</feature>
<proteinExistence type="predicted"/>
<feature type="region of interest" description="Disordered" evidence="1">
    <location>
        <begin position="177"/>
        <end position="233"/>
    </location>
</feature>
<feature type="compositionally biased region" description="Low complexity" evidence="1">
    <location>
        <begin position="179"/>
        <end position="198"/>
    </location>
</feature>
<dbReference type="AlphaFoldDB" id="A0A2B7XMZ6"/>
<feature type="compositionally biased region" description="Basic and acidic residues" evidence="1">
    <location>
        <begin position="430"/>
        <end position="450"/>
    </location>
</feature>
<comment type="caution">
    <text evidence="2">The sequence shown here is derived from an EMBL/GenBank/DDBJ whole genome shotgun (WGS) entry which is preliminary data.</text>
</comment>
<dbReference type="OrthoDB" id="4188515at2759"/>